<evidence type="ECO:0000256" key="2">
    <source>
        <dbReference type="ARBA" id="ARBA00022490"/>
    </source>
</evidence>
<dbReference type="PROSITE" id="PS51755">
    <property type="entry name" value="OMPR_PHOB"/>
    <property type="match status" value="1"/>
</dbReference>
<dbReference type="Gene3D" id="1.10.10.10">
    <property type="entry name" value="Winged helix-like DNA-binding domain superfamily/Winged helix DNA-binding domain"/>
    <property type="match status" value="1"/>
</dbReference>
<dbReference type="GO" id="GO:0000156">
    <property type="term" value="F:phosphorelay response regulator activity"/>
    <property type="evidence" value="ECO:0007669"/>
    <property type="project" value="TreeGrafter"/>
</dbReference>
<dbReference type="GO" id="GO:0000987">
    <property type="term" value="F:cis-regulatory region sequence-specific DNA binding"/>
    <property type="evidence" value="ECO:0007669"/>
    <property type="project" value="UniProtKB-ARBA"/>
</dbReference>
<evidence type="ECO:0000256" key="9">
    <source>
        <dbReference type="PROSITE-ProRule" id="PRU01091"/>
    </source>
</evidence>
<dbReference type="SMART" id="SM00448">
    <property type="entry name" value="REC"/>
    <property type="match status" value="1"/>
</dbReference>
<dbReference type="PANTHER" id="PTHR48111">
    <property type="entry name" value="REGULATOR OF RPOS"/>
    <property type="match status" value="1"/>
</dbReference>
<dbReference type="EMBL" id="FMHZ01000002">
    <property type="protein sequence ID" value="SCL72372.1"/>
    <property type="molecule type" value="Genomic_DNA"/>
</dbReference>
<dbReference type="FunFam" id="3.40.50.2300:FF:000021">
    <property type="entry name" value="Two-component system response regulator KdpE"/>
    <property type="match status" value="1"/>
</dbReference>
<feature type="DNA-binding region" description="OmpR/PhoB-type" evidence="9">
    <location>
        <begin position="191"/>
        <end position="288"/>
    </location>
</feature>
<feature type="domain" description="Response regulatory" evidence="10">
    <location>
        <begin position="65"/>
        <end position="179"/>
    </location>
</feature>
<dbReference type="SMART" id="SM00862">
    <property type="entry name" value="Trans_reg_C"/>
    <property type="match status" value="1"/>
</dbReference>
<feature type="modified residue" description="4-aspartylphosphate" evidence="8">
    <location>
        <position position="114"/>
    </location>
</feature>
<evidence type="ECO:0000313" key="12">
    <source>
        <dbReference type="EMBL" id="SCL72372.1"/>
    </source>
</evidence>
<reference evidence="13" key="1">
    <citation type="submission" date="2016-06" db="EMBL/GenBank/DDBJ databases">
        <authorList>
            <person name="Varghese N."/>
            <person name="Submissions Spin"/>
        </authorList>
    </citation>
    <scope>NUCLEOTIDE SEQUENCE [LARGE SCALE GENOMIC DNA]</scope>
    <source>
        <strain evidence="13">DSM 43903</strain>
    </source>
</reference>
<evidence type="ECO:0000256" key="8">
    <source>
        <dbReference type="PROSITE-ProRule" id="PRU00169"/>
    </source>
</evidence>
<evidence type="ECO:0000259" key="10">
    <source>
        <dbReference type="PROSITE" id="PS50110"/>
    </source>
</evidence>
<dbReference type="GO" id="GO:0032993">
    <property type="term" value="C:protein-DNA complex"/>
    <property type="evidence" value="ECO:0007669"/>
    <property type="project" value="TreeGrafter"/>
</dbReference>
<accession>A0A1C6W1I5</accession>
<feature type="domain" description="OmpR/PhoB-type" evidence="11">
    <location>
        <begin position="191"/>
        <end position="288"/>
    </location>
</feature>
<dbReference type="STRING" id="47855.GA0070606_6075"/>
<evidence type="ECO:0000256" key="7">
    <source>
        <dbReference type="ARBA" id="ARBA00023163"/>
    </source>
</evidence>
<dbReference type="Proteomes" id="UP000199001">
    <property type="component" value="Unassembled WGS sequence"/>
</dbReference>
<dbReference type="InterPro" id="IPR011006">
    <property type="entry name" value="CheY-like_superfamily"/>
</dbReference>
<keyword evidence="13" id="KW-1185">Reference proteome</keyword>
<keyword evidence="4" id="KW-0902">Two-component regulatory system</keyword>
<dbReference type="InterPro" id="IPR016032">
    <property type="entry name" value="Sig_transdc_resp-reg_C-effctor"/>
</dbReference>
<dbReference type="CDD" id="cd17615">
    <property type="entry name" value="REC_OmpR_MtPhoP-like"/>
    <property type="match status" value="1"/>
</dbReference>
<evidence type="ECO:0000256" key="6">
    <source>
        <dbReference type="ARBA" id="ARBA00023125"/>
    </source>
</evidence>
<evidence type="ECO:0000259" key="11">
    <source>
        <dbReference type="PROSITE" id="PS51755"/>
    </source>
</evidence>
<dbReference type="GO" id="GO:0042802">
    <property type="term" value="F:identical protein binding"/>
    <property type="evidence" value="ECO:0007669"/>
    <property type="project" value="UniProtKB-ARBA"/>
</dbReference>
<keyword evidence="2" id="KW-0963">Cytoplasm</keyword>
<organism evidence="12 13">
    <name type="scientific">Micromonospora citrea</name>
    <dbReference type="NCBI Taxonomy" id="47855"/>
    <lineage>
        <taxon>Bacteria</taxon>
        <taxon>Bacillati</taxon>
        <taxon>Actinomycetota</taxon>
        <taxon>Actinomycetes</taxon>
        <taxon>Micromonosporales</taxon>
        <taxon>Micromonosporaceae</taxon>
        <taxon>Micromonospora</taxon>
    </lineage>
</organism>
<keyword evidence="3 8" id="KW-0597">Phosphoprotein</keyword>
<protein>
    <submittedName>
        <fullName evidence="12">Two-component system, OmpR family, response regulator</fullName>
    </submittedName>
</protein>
<dbReference type="InterPro" id="IPR001789">
    <property type="entry name" value="Sig_transdc_resp-reg_receiver"/>
</dbReference>
<dbReference type="CDD" id="cd00383">
    <property type="entry name" value="trans_reg_C"/>
    <property type="match status" value="1"/>
</dbReference>
<dbReference type="InterPro" id="IPR036388">
    <property type="entry name" value="WH-like_DNA-bd_sf"/>
</dbReference>
<dbReference type="AlphaFoldDB" id="A0A1C6W1I5"/>
<dbReference type="SUPFAM" id="SSF46894">
    <property type="entry name" value="C-terminal effector domain of the bipartite response regulators"/>
    <property type="match status" value="1"/>
</dbReference>
<comment type="subcellular location">
    <subcellularLocation>
        <location evidence="1">Cytoplasm</location>
    </subcellularLocation>
</comment>
<dbReference type="InterPro" id="IPR001867">
    <property type="entry name" value="OmpR/PhoB-type_DNA-bd"/>
</dbReference>
<dbReference type="GO" id="GO:0005829">
    <property type="term" value="C:cytosol"/>
    <property type="evidence" value="ECO:0007669"/>
    <property type="project" value="TreeGrafter"/>
</dbReference>
<name>A0A1C6W1I5_9ACTN</name>
<dbReference type="Gene3D" id="3.40.50.2300">
    <property type="match status" value="1"/>
</dbReference>
<evidence type="ECO:0000256" key="4">
    <source>
        <dbReference type="ARBA" id="ARBA00023012"/>
    </source>
</evidence>
<dbReference type="Gene3D" id="6.10.250.690">
    <property type="match status" value="1"/>
</dbReference>
<keyword evidence="6 9" id="KW-0238">DNA-binding</keyword>
<evidence type="ECO:0000256" key="5">
    <source>
        <dbReference type="ARBA" id="ARBA00023015"/>
    </source>
</evidence>
<dbReference type="InterPro" id="IPR039420">
    <property type="entry name" value="WalR-like"/>
</dbReference>
<sequence>MTGGGIVGDRPRAGWPVAARARTADAQVAHKPATAGRPTMGTMMTEGRAAAGRVELRRPDGEPVRVLVVDDEPNLADLLSMALRYEGWQVRTAGDGTSALSAARQFQPDAVVLDVMLPDLDGFQVLRRLREQTPTVPVLFLTARDAVEERIAGLTVGGDDYVTKPFSLEEVIARLRALLRRSGFAVAARPDAVLTVGDLSLDEDSHEVRRAGESITLTATEFELLRYLMRNPRRVLSKAQILDRVWNYDFGGQANVVELYISYLRKKIDAGRRPMIHTLRGAGYVLRPAE</sequence>
<gene>
    <name evidence="12" type="ORF">GA0070606_6075</name>
</gene>
<dbReference type="SUPFAM" id="SSF52172">
    <property type="entry name" value="CheY-like"/>
    <property type="match status" value="1"/>
</dbReference>
<dbReference type="FunFam" id="1.10.10.10:FF:000005">
    <property type="entry name" value="Two-component system response regulator"/>
    <property type="match status" value="1"/>
</dbReference>
<proteinExistence type="predicted"/>
<dbReference type="GO" id="GO:0045893">
    <property type="term" value="P:positive regulation of DNA-templated transcription"/>
    <property type="evidence" value="ECO:0007669"/>
    <property type="project" value="UniProtKB-ARBA"/>
</dbReference>
<dbReference type="Pfam" id="PF00072">
    <property type="entry name" value="Response_reg"/>
    <property type="match status" value="1"/>
</dbReference>
<dbReference type="Pfam" id="PF00486">
    <property type="entry name" value="Trans_reg_C"/>
    <property type="match status" value="1"/>
</dbReference>
<keyword evidence="5" id="KW-0805">Transcription regulation</keyword>
<evidence type="ECO:0000256" key="1">
    <source>
        <dbReference type="ARBA" id="ARBA00004496"/>
    </source>
</evidence>
<evidence type="ECO:0000313" key="13">
    <source>
        <dbReference type="Proteomes" id="UP000199001"/>
    </source>
</evidence>
<dbReference type="PANTHER" id="PTHR48111:SF28">
    <property type="entry name" value="TRANSCRIPTIONAL REGULATORY PROTEIN TCRX-RELATED"/>
    <property type="match status" value="1"/>
</dbReference>
<evidence type="ECO:0000256" key="3">
    <source>
        <dbReference type="ARBA" id="ARBA00022553"/>
    </source>
</evidence>
<keyword evidence="7" id="KW-0804">Transcription</keyword>
<dbReference type="PROSITE" id="PS50110">
    <property type="entry name" value="RESPONSE_REGULATORY"/>
    <property type="match status" value="1"/>
</dbReference>